<evidence type="ECO:0000256" key="6">
    <source>
        <dbReference type="ARBA" id="ARBA00022670"/>
    </source>
</evidence>
<evidence type="ECO:0000256" key="7">
    <source>
        <dbReference type="ARBA" id="ARBA00022723"/>
    </source>
</evidence>
<dbReference type="PRINTS" id="PR00919">
    <property type="entry name" value="THERMOPTASE"/>
</dbReference>
<keyword evidence="11" id="KW-1185">Reference proteome</keyword>
<dbReference type="AlphaFoldDB" id="A0A1M6V7W4"/>
<keyword evidence="8" id="KW-0378">Hydrolase</keyword>
<sequence length="409" mass="46305">MPSQEQLKKYADVLLRVGLNIQSGQPLVINAPIETAPFVRILTERAYVAGASRVSIHWHDALTERVQLQMESEENLQHVPRWFIARADEVMEENSASLHIAADNPDVFKDVPPQRLSLRQRAIGEKLRHINQKFMEDEITWLVASMPTADWAKKMYSELPTDEAIEKLWDTIFTVMRMNAEDPILAWQTHLNGLKQRAAFLNEKHFAKLHYTAPGTDLWITLPETHRWQAADSVNAQGTTFTANLPTEEVYTLPYKYGVEGTVVSTMPLSHNGVIIENIQLRFEGGRIVEYHASRGEETLKEIIELDDGSHYLGEVALVPISSPIYQLQQLFYNTLFDENASCHLAIGKAYPTCLTNGKGKSEQELIDMGVNDSLNHVDFMIGSDQLNIDGVTQDNQIVPLFQNGEWVI</sequence>
<dbReference type="OrthoDB" id="9803993at2"/>
<comment type="similarity">
    <text evidence="4">Belongs to the peptidase M29 family.</text>
</comment>
<keyword evidence="9" id="KW-0482">Metalloprotease</keyword>
<dbReference type="Pfam" id="PF02073">
    <property type="entry name" value="Peptidase_M29"/>
    <property type="match status" value="1"/>
</dbReference>
<evidence type="ECO:0000256" key="9">
    <source>
        <dbReference type="ARBA" id="ARBA00023049"/>
    </source>
</evidence>
<dbReference type="InterPro" id="IPR052170">
    <property type="entry name" value="M29_Exopeptidase"/>
</dbReference>
<keyword evidence="7" id="KW-0479">Metal-binding</keyword>
<dbReference type="InterPro" id="IPR000787">
    <property type="entry name" value="Peptidase_M29"/>
</dbReference>
<evidence type="ECO:0000256" key="5">
    <source>
        <dbReference type="ARBA" id="ARBA00022438"/>
    </source>
</evidence>
<dbReference type="GO" id="GO:0008237">
    <property type="term" value="F:metallopeptidase activity"/>
    <property type="evidence" value="ECO:0007669"/>
    <property type="project" value="UniProtKB-KW"/>
</dbReference>
<name>A0A1M6V7W4_9BACL</name>
<dbReference type="EMBL" id="FRAF01000022">
    <property type="protein sequence ID" value="SHK77455.1"/>
    <property type="molecule type" value="Genomic_DNA"/>
</dbReference>
<dbReference type="SUPFAM" id="SSF144052">
    <property type="entry name" value="Thermophilic metalloprotease-like"/>
    <property type="match status" value="1"/>
</dbReference>
<evidence type="ECO:0000313" key="10">
    <source>
        <dbReference type="EMBL" id="SHK77455.1"/>
    </source>
</evidence>
<protein>
    <submittedName>
        <fullName evidence="10">Aminopeptidase II. Metallo peptidase. MEROPS family M29</fullName>
    </submittedName>
</protein>
<reference evidence="11" key="1">
    <citation type="submission" date="2016-11" db="EMBL/GenBank/DDBJ databases">
        <authorList>
            <person name="Varghese N."/>
            <person name="Submissions S."/>
        </authorList>
    </citation>
    <scope>NUCLEOTIDE SEQUENCE [LARGE SCALE GENOMIC DNA]</scope>
    <source>
        <strain evidence="11">USBA-503</strain>
    </source>
</reference>
<dbReference type="Gene3D" id="3.40.1830.10">
    <property type="entry name" value="Thermophilic metalloprotease (M29)"/>
    <property type="match status" value="1"/>
</dbReference>
<evidence type="ECO:0000256" key="2">
    <source>
        <dbReference type="ARBA" id="ARBA00001946"/>
    </source>
</evidence>
<gene>
    <name evidence="10" type="ORF">SAMN05443507_12228</name>
</gene>
<comment type="cofactor">
    <cofactor evidence="2">
        <name>Mg(2+)</name>
        <dbReference type="ChEBI" id="CHEBI:18420"/>
    </cofactor>
</comment>
<proteinExistence type="inferred from homology"/>
<dbReference type="GO" id="GO:0046872">
    <property type="term" value="F:metal ion binding"/>
    <property type="evidence" value="ECO:0007669"/>
    <property type="project" value="UniProtKB-KW"/>
</dbReference>
<accession>A0A1M6V7W4</accession>
<dbReference type="Proteomes" id="UP000184016">
    <property type="component" value="Unassembled WGS sequence"/>
</dbReference>
<evidence type="ECO:0000256" key="3">
    <source>
        <dbReference type="ARBA" id="ARBA00001947"/>
    </source>
</evidence>
<comment type="cofactor">
    <cofactor evidence="3">
        <name>Zn(2+)</name>
        <dbReference type="ChEBI" id="CHEBI:29105"/>
    </cofactor>
</comment>
<keyword evidence="6" id="KW-0645">Protease</keyword>
<comment type="cofactor">
    <cofactor evidence="1">
        <name>Co(2+)</name>
        <dbReference type="ChEBI" id="CHEBI:48828"/>
    </cofactor>
</comment>
<dbReference type="PANTHER" id="PTHR34448:SF3">
    <property type="entry name" value="AMINOPEPTIDASE AMPS"/>
    <property type="match status" value="1"/>
</dbReference>
<evidence type="ECO:0000313" key="11">
    <source>
        <dbReference type="Proteomes" id="UP000184016"/>
    </source>
</evidence>
<keyword evidence="5 10" id="KW-0031">Aminopeptidase</keyword>
<dbReference type="STRING" id="1830138.SAMN05443507_12228"/>
<organism evidence="10 11">
    <name type="scientific">Alicyclobacillus tolerans</name>
    <dbReference type="NCBI Taxonomy" id="90970"/>
    <lineage>
        <taxon>Bacteria</taxon>
        <taxon>Bacillati</taxon>
        <taxon>Bacillota</taxon>
        <taxon>Bacilli</taxon>
        <taxon>Bacillales</taxon>
        <taxon>Alicyclobacillaceae</taxon>
        <taxon>Alicyclobacillus</taxon>
    </lineage>
</organism>
<evidence type="ECO:0000256" key="4">
    <source>
        <dbReference type="ARBA" id="ARBA00008236"/>
    </source>
</evidence>
<evidence type="ECO:0000256" key="8">
    <source>
        <dbReference type="ARBA" id="ARBA00022801"/>
    </source>
</evidence>
<dbReference type="GO" id="GO:0004177">
    <property type="term" value="F:aminopeptidase activity"/>
    <property type="evidence" value="ECO:0007669"/>
    <property type="project" value="UniProtKB-KW"/>
</dbReference>
<dbReference type="GO" id="GO:0006508">
    <property type="term" value="P:proteolysis"/>
    <property type="evidence" value="ECO:0007669"/>
    <property type="project" value="UniProtKB-KW"/>
</dbReference>
<dbReference type="InterPro" id="IPR035097">
    <property type="entry name" value="M29_N-terminal"/>
</dbReference>
<dbReference type="PANTHER" id="PTHR34448">
    <property type="entry name" value="AMINOPEPTIDASE"/>
    <property type="match status" value="1"/>
</dbReference>
<dbReference type="RefSeq" id="WP_072874833.1">
    <property type="nucleotide sequence ID" value="NZ_FRAF01000022.1"/>
</dbReference>
<evidence type="ECO:0000256" key="1">
    <source>
        <dbReference type="ARBA" id="ARBA00001941"/>
    </source>
</evidence>